<reference evidence="6 7" key="1">
    <citation type="submission" date="2010-12" db="EMBL/GenBank/DDBJ databases">
        <authorList>
            <person name="Muzny D."/>
            <person name="Qin X."/>
            <person name="Deng J."/>
            <person name="Jiang H."/>
            <person name="Liu Y."/>
            <person name="Qu J."/>
            <person name="Song X.-Z."/>
            <person name="Zhang L."/>
            <person name="Thornton R."/>
            <person name="Coyle M."/>
            <person name="Francisco L."/>
            <person name="Jackson L."/>
            <person name="Javaid M."/>
            <person name="Korchina V."/>
            <person name="Kovar C."/>
            <person name="Mata R."/>
            <person name="Mathew T."/>
            <person name="Ngo R."/>
            <person name="Nguyen L."/>
            <person name="Nguyen N."/>
            <person name="Okwuonu G."/>
            <person name="Ongeri F."/>
            <person name="Pham C."/>
            <person name="Simmons D."/>
            <person name="Wilczek-Boney K."/>
            <person name="Hale W."/>
            <person name="Jakkamsetti A."/>
            <person name="Pham P."/>
            <person name="Ruth R."/>
            <person name="San Lucas F."/>
            <person name="Warren J."/>
            <person name="Zhang J."/>
            <person name="Zhao Z."/>
            <person name="Zhou C."/>
            <person name="Zhu D."/>
            <person name="Lee S."/>
            <person name="Bess C."/>
            <person name="Blankenburg K."/>
            <person name="Forbes L."/>
            <person name="Fu Q."/>
            <person name="Gubbala S."/>
            <person name="Hirani K."/>
            <person name="Jayaseelan J.C."/>
            <person name="Lara F."/>
            <person name="Munidasa M."/>
            <person name="Palculict T."/>
            <person name="Patil S."/>
            <person name="Pu L.-L."/>
            <person name="Saada N."/>
            <person name="Tang L."/>
            <person name="Weissenberger G."/>
            <person name="Zhu Y."/>
            <person name="Hemphill L."/>
            <person name="Shang Y."/>
            <person name="Youmans B."/>
            <person name="Ayvaz T."/>
            <person name="Ross M."/>
            <person name="Santibanez J."/>
            <person name="Aqrawi P."/>
            <person name="Gross S."/>
            <person name="Joshi V."/>
            <person name="Fowler G."/>
            <person name="Nazareth L."/>
            <person name="Reid J."/>
            <person name="Worley K."/>
            <person name="Petrosino J."/>
            <person name="Highlander S."/>
            <person name="Gibbs R."/>
        </authorList>
    </citation>
    <scope>NUCLEOTIDE SEQUENCE [LARGE SCALE GENOMIC DNA]</scope>
    <source>
        <strain evidence="6 7">ATCC 51333</strain>
    </source>
</reference>
<dbReference type="SUPFAM" id="SSF56349">
    <property type="entry name" value="DNA breaking-rejoining enzymes"/>
    <property type="match status" value="1"/>
</dbReference>
<dbReference type="GO" id="GO:0006310">
    <property type="term" value="P:DNA recombination"/>
    <property type="evidence" value="ECO:0007669"/>
    <property type="project" value="UniProtKB-KW"/>
</dbReference>
<keyword evidence="1 3" id="KW-0238">DNA-binding</keyword>
<dbReference type="EMBL" id="AEPY01000011">
    <property type="protein sequence ID" value="EFU79675.1"/>
    <property type="molecule type" value="Genomic_DNA"/>
</dbReference>
<dbReference type="RefSeq" id="WP_004010153.1">
    <property type="nucleotide sequence ID" value="NZ_GL622340.1"/>
</dbReference>
<dbReference type="PANTHER" id="PTHR30349:SF91">
    <property type="entry name" value="INTA PROTEIN"/>
    <property type="match status" value="1"/>
</dbReference>
<dbReference type="InterPro" id="IPR002104">
    <property type="entry name" value="Integrase_catalytic"/>
</dbReference>
<dbReference type="HOGENOM" id="CLU_027562_17_1_11"/>
<evidence type="ECO:0000256" key="1">
    <source>
        <dbReference type="ARBA" id="ARBA00023125"/>
    </source>
</evidence>
<dbReference type="InterPro" id="IPR011010">
    <property type="entry name" value="DNA_brk_join_enz"/>
</dbReference>
<keyword evidence="2" id="KW-0233">DNA recombination</keyword>
<name>E6M145_9ACTO</name>
<dbReference type="InterPro" id="IPR044068">
    <property type="entry name" value="CB"/>
</dbReference>
<gene>
    <name evidence="6" type="ORF">HMPREF0388_1778</name>
</gene>
<dbReference type="GO" id="GO:0003677">
    <property type="term" value="F:DNA binding"/>
    <property type="evidence" value="ECO:0007669"/>
    <property type="project" value="UniProtKB-UniRule"/>
</dbReference>
<dbReference type="InterPro" id="IPR050090">
    <property type="entry name" value="Tyrosine_recombinase_XerCD"/>
</dbReference>
<feature type="domain" description="Tyr recombinase" evidence="4">
    <location>
        <begin position="166"/>
        <end position="372"/>
    </location>
</feature>
<protein>
    <submittedName>
        <fullName evidence="6">Site-specific recombinase, phage integrase family</fullName>
    </submittedName>
</protein>
<dbReference type="PROSITE" id="PS51900">
    <property type="entry name" value="CB"/>
    <property type="match status" value="1"/>
</dbReference>
<dbReference type="InterPro" id="IPR010998">
    <property type="entry name" value="Integrase_recombinase_N"/>
</dbReference>
<feature type="domain" description="Core-binding (CB)" evidence="5">
    <location>
        <begin position="64"/>
        <end position="145"/>
    </location>
</feature>
<dbReference type="CDD" id="cd01189">
    <property type="entry name" value="INT_ICEBs1_C_like"/>
    <property type="match status" value="1"/>
</dbReference>
<dbReference type="PANTHER" id="PTHR30349">
    <property type="entry name" value="PHAGE INTEGRASE-RELATED"/>
    <property type="match status" value="1"/>
</dbReference>
<evidence type="ECO:0000313" key="6">
    <source>
        <dbReference type="EMBL" id="EFU79675.1"/>
    </source>
</evidence>
<dbReference type="GO" id="GO:0015074">
    <property type="term" value="P:DNA integration"/>
    <property type="evidence" value="ECO:0007669"/>
    <property type="project" value="InterPro"/>
</dbReference>
<comment type="caution">
    <text evidence="6">The sequence shown here is derived from an EMBL/GenBank/DDBJ whole genome shotgun (WGS) entry which is preliminary data.</text>
</comment>
<dbReference type="Proteomes" id="UP000005573">
    <property type="component" value="Unassembled WGS sequence"/>
</dbReference>
<dbReference type="Gene3D" id="1.10.150.130">
    <property type="match status" value="1"/>
</dbReference>
<evidence type="ECO:0000256" key="3">
    <source>
        <dbReference type="PROSITE-ProRule" id="PRU01248"/>
    </source>
</evidence>
<evidence type="ECO:0000256" key="2">
    <source>
        <dbReference type="ARBA" id="ARBA00023172"/>
    </source>
</evidence>
<accession>E6M145</accession>
<evidence type="ECO:0000259" key="5">
    <source>
        <dbReference type="PROSITE" id="PS51900"/>
    </source>
</evidence>
<organism evidence="6 7">
    <name type="scientific">Mobiluncus curtisii ATCC 51333</name>
    <dbReference type="NCBI Taxonomy" id="887326"/>
    <lineage>
        <taxon>Bacteria</taxon>
        <taxon>Bacillati</taxon>
        <taxon>Actinomycetota</taxon>
        <taxon>Actinomycetes</taxon>
        <taxon>Actinomycetales</taxon>
        <taxon>Actinomycetaceae</taxon>
        <taxon>Mobiluncus</taxon>
    </lineage>
</organism>
<evidence type="ECO:0000313" key="7">
    <source>
        <dbReference type="Proteomes" id="UP000005573"/>
    </source>
</evidence>
<evidence type="ECO:0000259" key="4">
    <source>
        <dbReference type="PROSITE" id="PS51898"/>
    </source>
</evidence>
<dbReference type="Gene3D" id="1.10.443.10">
    <property type="entry name" value="Intergrase catalytic core"/>
    <property type="match status" value="1"/>
</dbReference>
<dbReference type="Pfam" id="PF00589">
    <property type="entry name" value="Phage_integrase"/>
    <property type="match status" value="1"/>
</dbReference>
<dbReference type="AlphaFoldDB" id="E6M145"/>
<dbReference type="PROSITE" id="PS51898">
    <property type="entry name" value="TYR_RECOMBINASE"/>
    <property type="match status" value="1"/>
</dbReference>
<dbReference type="InterPro" id="IPR013762">
    <property type="entry name" value="Integrase-like_cat_sf"/>
</dbReference>
<sequence>MGYGDGSVYFSETRGLWFAAVEDGWSMNGKRRRRVVSSKTRAGVKAKLEKLKRDIAAGSTGSNPTVKEYSDLWLKQKQYSIKPNTYDGFRRCITILNSLIGKKRITEVTGRELENIGYRQLSEGLSASYVQLMQSIWAMMFGDAARDGIALRPDVAGFRKVKREKSRRASIPREDVGKLLEQARKIPGGVRWGIALTLGLRQGEALGLRWEDIDLDAGVLTVSWQLQGLTGRMPSGIETIPLMGKYYLTRPKTGSGERVIPLTGSMVAWLREWEAIAPKNPWGLVFQSARGKPVPAEIDRMGWKDLQAAAGVARPNGKPYILHEARHTAATLMLEAGVLPVTVAAIMGHSGTRMQAVYQHPGHRLELEALTKVEGLIGS</sequence>
<proteinExistence type="predicted"/>